<evidence type="ECO:0000259" key="6">
    <source>
        <dbReference type="Pfam" id="PF01368"/>
    </source>
</evidence>
<sequence>MEIKQRNLTNSVILPISKDAQNVLELIFQNRSASIPLNGYQLNWLHNPNTLNGLDKAVGLLANSLSNNSTITLVGDFDADGATSTALSILALKAMGAKMVHYLIPSRFSNGYGLSPALVEEAHRLGSSLILTVDNGISAFEGIVLAKELGIKVIVTDHHLPGEKIPDADAIINPNLPYCQFPSKNLAGVGVAFYLMSALRAHLRTINWFETNQLTEPNLANFLDLVALGTVADVVPLDENNRILVYQGLERIKAGKCRPGIAALLQVASKDITKLNAKDLGFVLGPRLNAAGRLDDMSIGVELLICDNPIKASELAAELDLLNESRKEIELSMQTEAIGICDVLAKENSVFPSGIALFHEEWHQGIVGLLASRIKEKFHRPVFAFAPAEEEGKLKGSGRSISGVHLRDVLERMQTIEPGLIDKFGGHAMAAGLTLSRDNFSRFELLFNEVIQKWVDPSDLKGVIWTDGELSPELMNIEVAKLLNQSGPWGQGFPEPAFDGVFKILQQRMLKEKHLKLTLEPVISSNGSDTRLKPLIDAIAFNVDTTIWPDASIKQVKLVYKLDINYFRGEENLQLMIDYIEPA</sequence>
<gene>
    <name evidence="9" type="ORF">SAMN02583745_02787</name>
</gene>
<keyword evidence="10" id="KW-1185">Reference proteome</keyword>
<proteinExistence type="inferred from homology"/>
<dbReference type="Pfam" id="PF02272">
    <property type="entry name" value="DHHA1"/>
    <property type="match status" value="1"/>
</dbReference>
<evidence type="ECO:0000256" key="2">
    <source>
        <dbReference type="ARBA" id="ARBA00019841"/>
    </source>
</evidence>
<dbReference type="NCBIfam" id="TIGR00644">
    <property type="entry name" value="recJ"/>
    <property type="match status" value="1"/>
</dbReference>
<dbReference type="GO" id="GO:0008409">
    <property type="term" value="F:5'-3' exonuclease activity"/>
    <property type="evidence" value="ECO:0007669"/>
    <property type="project" value="InterPro"/>
</dbReference>
<feature type="domain" description="DHHA1" evidence="7">
    <location>
        <begin position="355"/>
        <end position="452"/>
    </location>
</feature>
<dbReference type="InterPro" id="IPR001667">
    <property type="entry name" value="DDH_dom"/>
</dbReference>
<dbReference type="Pfam" id="PF17768">
    <property type="entry name" value="RecJ_OB"/>
    <property type="match status" value="1"/>
</dbReference>
<keyword evidence="5 9" id="KW-0269">Exonuclease</keyword>
<dbReference type="InterPro" id="IPR041122">
    <property type="entry name" value="RecJ_OB"/>
</dbReference>
<dbReference type="GO" id="GO:0006281">
    <property type="term" value="P:DNA repair"/>
    <property type="evidence" value="ECO:0007669"/>
    <property type="project" value="InterPro"/>
</dbReference>
<dbReference type="SUPFAM" id="SSF64182">
    <property type="entry name" value="DHH phosphoesterases"/>
    <property type="match status" value="1"/>
</dbReference>
<keyword evidence="3" id="KW-0540">Nuclease</keyword>
<evidence type="ECO:0000259" key="8">
    <source>
        <dbReference type="Pfam" id="PF17768"/>
    </source>
</evidence>
<comment type="similarity">
    <text evidence="1">Belongs to the RecJ family.</text>
</comment>
<dbReference type="Pfam" id="PF01368">
    <property type="entry name" value="DHH"/>
    <property type="match status" value="1"/>
</dbReference>
<dbReference type="InterPro" id="IPR038763">
    <property type="entry name" value="DHH_sf"/>
</dbReference>
<keyword evidence="4" id="KW-0378">Hydrolase</keyword>
<dbReference type="Proteomes" id="UP000242642">
    <property type="component" value="Unassembled WGS sequence"/>
</dbReference>
<dbReference type="OrthoDB" id="9809852at2"/>
<dbReference type="EMBL" id="FOHV01000042">
    <property type="protein sequence ID" value="SET58101.1"/>
    <property type="molecule type" value="Genomic_DNA"/>
</dbReference>
<dbReference type="Gene3D" id="3.10.310.30">
    <property type="match status" value="1"/>
</dbReference>
<evidence type="ECO:0000256" key="5">
    <source>
        <dbReference type="ARBA" id="ARBA00022839"/>
    </source>
</evidence>
<protein>
    <recommendedName>
        <fullName evidence="2">Single-stranded-DNA-specific exonuclease RecJ</fullName>
    </recommendedName>
</protein>
<dbReference type="InterPro" id="IPR051673">
    <property type="entry name" value="SSDNA_exonuclease_RecJ"/>
</dbReference>
<dbReference type="InterPro" id="IPR004610">
    <property type="entry name" value="RecJ"/>
</dbReference>
<reference evidence="10" key="1">
    <citation type="submission" date="2016-10" db="EMBL/GenBank/DDBJ databases">
        <authorList>
            <person name="Varghese N."/>
            <person name="Submissions S."/>
        </authorList>
    </citation>
    <scope>NUCLEOTIDE SEQUENCE [LARGE SCALE GENOMIC DNA]</scope>
    <source>
        <strain evidence="10">DSM 18579</strain>
    </source>
</reference>
<dbReference type="RefSeq" id="WP_093322384.1">
    <property type="nucleotide sequence ID" value="NZ_FOHV01000042.1"/>
</dbReference>
<dbReference type="FunFam" id="3.90.1640.30:FF:000001">
    <property type="entry name" value="Single-stranded-DNA-specific exonuclease RecJ"/>
    <property type="match status" value="1"/>
</dbReference>
<feature type="domain" description="RecJ OB" evidence="8">
    <location>
        <begin position="466"/>
        <end position="578"/>
    </location>
</feature>
<dbReference type="PANTHER" id="PTHR30255">
    <property type="entry name" value="SINGLE-STRANDED-DNA-SPECIFIC EXONUCLEASE RECJ"/>
    <property type="match status" value="1"/>
</dbReference>
<evidence type="ECO:0000313" key="10">
    <source>
        <dbReference type="Proteomes" id="UP000242642"/>
    </source>
</evidence>
<evidence type="ECO:0000313" key="9">
    <source>
        <dbReference type="EMBL" id="SET58101.1"/>
    </source>
</evidence>
<evidence type="ECO:0000256" key="3">
    <source>
        <dbReference type="ARBA" id="ARBA00022722"/>
    </source>
</evidence>
<dbReference type="AlphaFoldDB" id="A0A1I0FIE5"/>
<accession>A0A1I0FIE5</accession>
<evidence type="ECO:0000259" key="7">
    <source>
        <dbReference type="Pfam" id="PF02272"/>
    </source>
</evidence>
<dbReference type="Gene3D" id="3.90.1640.30">
    <property type="match status" value="1"/>
</dbReference>
<dbReference type="GO" id="GO:0003676">
    <property type="term" value="F:nucleic acid binding"/>
    <property type="evidence" value="ECO:0007669"/>
    <property type="project" value="InterPro"/>
</dbReference>
<dbReference type="PANTHER" id="PTHR30255:SF2">
    <property type="entry name" value="SINGLE-STRANDED-DNA-SPECIFIC EXONUCLEASE RECJ"/>
    <property type="match status" value="1"/>
</dbReference>
<dbReference type="STRING" id="1123402.SAMN02583745_02787"/>
<feature type="domain" description="DDH" evidence="6">
    <location>
        <begin position="71"/>
        <end position="230"/>
    </location>
</feature>
<dbReference type="InterPro" id="IPR003156">
    <property type="entry name" value="DHHA1_dom"/>
</dbReference>
<name>A0A1I0FIE5_9GAMM</name>
<evidence type="ECO:0000256" key="1">
    <source>
        <dbReference type="ARBA" id="ARBA00005915"/>
    </source>
</evidence>
<organism evidence="9 10">
    <name type="scientific">Thorsellia anophelis DSM 18579</name>
    <dbReference type="NCBI Taxonomy" id="1123402"/>
    <lineage>
        <taxon>Bacteria</taxon>
        <taxon>Pseudomonadati</taxon>
        <taxon>Pseudomonadota</taxon>
        <taxon>Gammaproteobacteria</taxon>
        <taxon>Enterobacterales</taxon>
        <taxon>Thorselliaceae</taxon>
        <taxon>Thorsellia</taxon>
    </lineage>
</organism>
<dbReference type="GO" id="GO:0006310">
    <property type="term" value="P:DNA recombination"/>
    <property type="evidence" value="ECO:0007669"/>
    <property type="project" value="InterPro"/>
</dbReference>
<evidence type="ECO:0000256" key="4">
    <source>
        <dbReference type="ARBA" id="ARBA00022801"/>
    </source>
</evidence>